<dbReference type="PANTHER" id="PTHR11910">
    <property type="entry name" value="ATP SYNTHASE DELTA CHAIN"/>
    <property type="match status" value="1"/>
</dbReference>
<comment type="subcellular location">
    <subcellularLocation>
        <location evidence="8">Cell membrane</location>
        <topology evidence="8">Peripheral membrane protein</topology>
    </subcellularLocation>
    <subcellularLocation>
        <location evidence="1">Membrane</location>
    </subcellularLocation>
</comment>
<evidence type="ECO:0000313" key="10">
    <source>
        <dbReference type="Proteomes" id="UP000240739"/>
    </source>
</evidence>
<evidence type="ECO:0000256" key="8">
    <source>
        <dbReference type="HAMAP-Rule" id="MF_01416"/>
    </source>
</evidence>
<dbReference type="SUPFAM" id="SSF47928">
    <property type="entry name" value="N-terminal domain of the delta subunit of the F1F0-ATP synthase"/>
    <property type="match status" value="1"/>
</dbReference>
<keyword evidence="8" id="KW-1003">Cell membrane</keyword>
<evidence type="ECO:0000256" key="4">
    <source>
        <dbReference type="ARBA" id="ARBA00023065"/>
    </source>
</evidence>
<organism evidence="9 10">
    <name type="scientific">Paraconexibacter algicola</name>
    <dbReference type="NCBI Taxonomy" id="2133960"/>
    <lineage>
        <taxon>Bacteria</taxon>
        <taxon>Bacillati</taxon>
        <taxon>Actinomycetota</taxon>
        <taxon>Thermoleophilia</taxon>
        <taxon>Solirubrobacterales</taxon>
        <taxon>Paraconexibacteraceae</taxon>
        <taxon>Paraconexibacter</taxon>
    </lineage>
</organism>
<dbReference type="GO" id="GO:0045259">
    <property type="term" value="C:proton-transporting ATP synthase complex"/>
    <property type="evidence" value="ECO:0007669"/>
    <property type="project" value="UniProtKB-KW"/>
</dbReference>
<dbReference type="GO" id="GO:0005886">
    <property type="term" value="C:plasma membrane"/>
    <property type="evidence" value="ECO:0007669"/>
    <property type="project" value="UniProtKB-SubCell"/>
</dbReference>
<evidence type="ECO:0000256" key="7">
    <source>
        <dbReference type="ARBA" id="ARBA00023310"/>
    </source>
</evidence>
<keyword evidence="7 8" id="KW-0066">ATP synthesis</keyword>
<evidence type="ECO:0000256" key="2">
    <source>
        <dbReference type="ARBA" id="ARBA00022448"/>
    </source>
</evidence>
<keyword evidence="6 8" id="KW-0139">CF(1)</keyword>
<evidence type="ECO:0000256" key="5">
    <source>
        <dbReference type="ARBA" id="ARBA00023136"/>
    </source>
</evidence>
<dbReference type="InterPro" id="IPR026015">
    <property type="entry name" value="ATP_synth_OSCP/delta_N_sf"/>
</dbReference>
<keyword evidence="10" id="KW-1185">Reference proteome</keyword>
<gene>
    <name evidence="8 9" type="primary">atpH</name>
    <name evidence="9" type="ORF">C7Y72_13245</name>
</gene>
<keyword evidence="2 8" id="KW-0813">Transport</keyword>
<evidence type="ECO:0000256" key="1">
    <source>
        <dbReference type="ARBA" id="ARBA00004370"/>
    </source>
</evidence>
<accession>A0A2T4UMT8</accession>
<proteinExistence type="inferred from homology"/>
<name>A0A2T4UMT8_9ACTN</name>
<dbReference type="RefSeq" id="WP_107569248.1">
    <property type="nucleotide sequence ID" value="NZ_PYYB01000001.1"/>
</dbReference>
<evidence type="ECO:0000256" key="6">
    <source>
        <dbReference type="ARBA" id="ARBA00023196"/>
    </source>
</evidence>
<dbReference type="Gene3D" id="1.10.520.20">
    <property type="entry name" value="N-terminal domain of the delta subunit of the F1F0-ATP synthase"/>
    <property type="match status" value="1"/>
</dbReference>
<dbReference type="Proteomes" id="UP000240739">
    <property type="component" value="Unassembled WGS sequence"/>
</dbReference>
<comment type="function">
    <text evidence="8">F(1)F(0) ATP synthase produces ATP from ADP in the presence of a proton or sodium gradient. F-type ATPases consist of two structural domains, F(1) containing the extramembraneous catalytic core and F(0) containing the membrane proton channel, linked together by a central stalk and a peripheral stalk. During catalysis, ATP synthesis in the catalytic domain of F(1) is coupled via a rotary mechanism of the central stalk subunits to proton translocation.</text>
</comment>
<dbReference type="NCBIfam" id="TIGR01145">
    <property type="entry name" value="ATP_synt_delta"/>
    <property type="match status" value="1"/>
</dbReference>
<keyword evidence="4 8" id="KW-0406">Ion transport</keyword>
<dbReference type="InterPro" id="IPR020781">
    <property type="entry name" value="ATPase_OSCP/d_CS"/>
</dbReference>
<dbReference type="EMBL" id="PYYB01000001">
    <property type="protein sequence ID" value="PTL60534.1"/>
    <property type="molecule type" value="Genomic_DNA"/>
</dbReference>
<keyword evidence="5 8" id="KW-0472">Membrane</keyword>
<evidence type="ECO:0000313" key="9">
    <source>
        <dbReference type="EMBL" id="PTL60534.1"/>
    </source>
</evidence>
<dbReference type="HAMAP" id="MF_01416">
    <property type="entry name" value="ATP_synth_delta_bact"/>
    <property type="match status" value="1"/>
</dbReference>
<sequence length="176" mass="19612">MEEIARVYARSLYEVAQAQGKAEVVRDQLGAFTDAVDGNRDLQVFLFSPYFSTEEKLDGLRRAVSDAEPIVSNVLELLVEKHRMPVIFRIRREYDALWEDANKLLPVEITSAIALDDALVQQLSARIGEQTGRKVALTTTVDPDVIGGIVMRVGNNILDASIRTRLESLRKQVATA</sequence>
<dbReference type="GO" id="GO:0046933">
    <property type="term" value="F:proton-transporting ATP synthase activity, rotational mechanism"/>
    <property type="evidence" value="ECO:0007669"/>
    <property type="project" value="UniProtKB-UniRule"/>
</dbReference>
<dbReference type="PRINTS" id="PR00125">
    <property type="entry name" value="ATPASEDELTA"/>
</dbReference>
<comment type="caution">
    <text evidence="9">The sequence shown here is derived from an EMBL/GenBank/DDBJ whole genome shotgun (WGS) entry which is preliminary data.</text>
</comment>
<dbReference type="InterPro" id="IPR000711">
    <property type="entry name" value="ATPase_OSCP/dsu"/>
</dbReference>
<dbReference type="OrthoDB" id="5242917at2"/>
<evidence type="ECO:0000256" key="3">
    <source>
        <dbReference type="ARBA" id="ARBA00022781"/>
    </source>
</evidence>
<dbReference type="PROSITE" id="PS00389">
    <property type="entry name" value="ATPASE_DELTA"/>
    <property type="match status" value="1"/>
</dbReference>
<protein>
    <recommendedName>
        <fullName evidence="8">ATP synthase subunit delta</fullName>
    </recommendedName>
    <alternativeName>
        <fullName evidence="8">ATP synthase F(1) sector subunit delta</fullName>
    </alternativeName>
    <alternativeName>
        <fullName evidence="8">F-type ATPase subunit delta</fullName>
        <shortName evidence="8">F-ATPase subunit delta</shortName>
    </alternativeName>
</protein>
<comment type="function">
    <text evidence="8">This protein is part of the stalk that links CF(0) to CF(1). It either transmits conformational changes from CF(0) to CF(1) or is implicated in proton conduction.</text>
</comment>
<reference evidence="9 10" key="1">
    <citation type="submission" date="2018-03" db="EMBL/GenBank/DDBJ databases">
        <title>Aquarubrobacter algicola gen. nov., sp. nov., a novel actinobacterium isolated from shallow eutrophic lake during the end of cyanobacterial harmful algal blooms.</title>
        <authorList>
            <person name="Chun S.J."/>
        </authorList>
    </citation>
    <scope>NUCLEOTIDE SEQUENCE [LARGE SCALE GENOMIC DNA]</scope>
    <source>
        <strain evidence="9 10">Seoho-28</strain>
    </source>
</reference>
<keyword evidence="3 8" id="KW-0375">Hydrogen ion transport</keyword>
<dbReference type="Pfam" id="PF00213">
    <property type="entry name" value="OSCP"/>
    <property type="match status" value="1"/>
</dbReference>
<dbReference type="AlphaFoldDB" id="A0A2T4UMT8"/>
<comment type="similarity">
    <text evidence="8">Belongs to the ATPase delta chain family.</text>
</comment>